<organism evidence="1 2">
    <name type="scientific">Arctia plantaginis</name>
    <name type="common">Wood tiger moth</name>
    <name type="synonym">Phalaena plantaginis</name>
    <dbReference type="NCBI Taxonomy" id="874455"/>
    <lineage>
        <taxon>Eukaryota</taxon>
        <taxon>Metazoa</taxon>
        <taxon>Ecdysozoa</taxon>
        <taxon>Arthropoda</taxon>
        <taxon>Hexapoda</taxon>
        <taxon>Insecta</taxon>
        <taxon>Pterygota</taxon>
        <taxon>Neoptera</taxon>
        <taxon>Endopterygota</taxon>
        <taxon>Lepidoptera</taxon>
        <taxon>Glossata</taxon>
        <taxon>Ditrysia</taxon>
        <taxon>Noctuoidea</taxon>
        <taxon>Erebidae</taxon>
        <taxon>Arctiinae</taxon>
        <taxon>Arctia</taxon>
    </lineage>
</organism>
<evidence type="ECO:0000313" key="2">
    <source>
        <dbReference type="Proteomes" id="UP000494106"/>
    </source>
</evidence>
<dbReference type="Proteomes" id="UP000494106">
    <property type="component" value="Unassembled WGS sequence"/>
</dbReference>
<sequence length="258" mass="30069">MAERMNRRLVERCKMHVVLCQPGEEIVGSRFSDCCIPKEHLGVTDIKYAALIELRVLLETYKGVKKRFYIYKVDLPVIIQLKLFPGILSRDARAIIGTVRQIHNIKTIEHGEYWHNGLPKSLQKALENWVDVPNKVKLNFNFDGLPIFKSSNKEFWPILCNIFERPDIEPFVFDTRRNKEGIYIEDRKISIEIRCFICDSPARAYIKGVCNFNAKHGCLKCVTVGEYSYLSHTVTFPETICRPRTDQEFREKKVWASP</sequence>
<dbReference type="EMBL" id="CADEBC010000077">
    <property type="protein sequence ID" value="CAB3221931.1"/>
    <property type="molecule type" value="Genomic_DNA"/>
</dbReference>
<accession>A0A8S0YRP6</accession>
<dbReference type="AlphaFoldDB" id="A0A8S0YRP6"/>
<protein>
    <submittedName>
        <fullName evidence="1">Uncharacterized protein</fullName>
    </submittedName>
</protein>
<gene>
    <name evidence="1" type="ORF">APLA_LOCUS753</name>
</gene>
<evidence type="ECO:0000313" key="1">
    <source>
        <dbReference type="EMBL" id="CAB3221931.1"/>
    </source>
</evidence>
<name>A0A8S0YRP6_ARCPL</name>
<proteinExistence type="predicted"/>
<comment type="caution">
    <text evidence="1">The sequence shown here is derived from an EMBL/GenBank/DDBJ whole genome shotgun (WGS) entry which is preliminary data.</text>
</comment>
<dbReference type="OrthoDB" id="8007085at2759"/>
<dbReference type="PANTHER" id="PTHR33053">
    <property type="entry name" value="PROTEIN, PUTATIVE-RELATED"/>
    <property type="match status" value="1"/>
</dbReference>
<reference evidence="1 2" key="1">
    <citation type="submission" date="2020-04" db="EMBL/GenBank/DDBJ databases">
        <authorList>
            <person name="Wallbank WR R."/>
            <person name="Pardo Diaz C."/>
            <person name="Kozak K."/>
            <person name="Martin S."/>
            <person name="Jiggins C."/>
            <person name="Moest M."/>
            <person name="Warren A I."/>
            <person name="Byers J.R.P. K."/>
            <person name="Montejo-Kovacevich G."/>
            <person name="Yen C E."/>
        </authorList>
    </citation>
    <scope>NUCLEOTIDE SEQUENCE [LARGE SCALE GENOMIC DNA]</scope>
</reference>
<keyword evidence="2" id="KW-1185">Reference proteome</keyword>
<dbReference type="PANTHER" id="PTHR33053:SF9">
    <property type="entry name" value="AGAP000105-PA"/>
    <property type="match status" value="1"/>
</dbReference>